<name>A0A8J8WL06_9EURO</name>
<evidence type="ECO:0000256" key="1">
    <source>
        <dbReference type="SAM" id="MobiDB-lite"/>
    </source>
</evidence>
<evidence type="ECO:0008006" key="4">
    <source>
        <dbReference type="Google" id="ProtNLM"/>
    </source>
</evidence>
<dbReference type="Proteomes" id="UP000631181">
    <property type="component" value="Unassembled WGS sequence"/>
</dbReference>
<protein>
    <recommendedName>
        <fullName evidence="4">FR47-like domain-containing protein</fullName>
    </recommendedName>
</protein>
<dbReference type="PANTHER" id="PTHR20958:SF6">
    <property type="entry name" value="GLYCINE N-ACYLTRANSFERASE-LIKE PROTEIN"/>
    <property type="match status" value="1"/>
</dbReference>
<dbReference type="Gene3D" id="3.40.630.30">
    <property type="match status" value="1"/>
</dbReference>
<feature type="compositionally biased region" description="Basic and acidic residues" evidence="1">
    <location>
        <begin position="158"/>
        <end position="167"/>
    </location>
</feature>
<feature type="compositionally biased region" description="Polar residues" evidence="1">
    <location>
        <begin position="168"/>
        <end position="182"/>
    </location>
</feature>
<dbReference type="PANTHER" id="PTHR20958">
    <property type="entry name" value="GLYCINE N-ACYLTRANSFERASE-LIKE PROTEIN"/>
    <property type="match status" value="1"/>
</dbReference>
<dbReference type="AlphaFoldDB" id="A0A8J8WL06"/>
<gene>
    <name evidence="2" type="ORF">PECM_004401</name>
</gene>
<comment type="caution">
    <text evidence="2">The sequence shown here is derived from an EMBL/GenBank/DDBJ whole genome shotgun (WGS) entry which is preliminary data.</text>
</comment>
<dbReference type="OrthoDB" id="61870at2759"/>
<organism evidence="2 3">
    <name type="scientific">Penicillium ucsense</name>
    <dbReference type="NCBI Taxonomy" id="2839758"/>
    <lineage>
        <taxon>Eukaryota</taxon>
        <taxon>Fungi</taxon>
        <taxon>Dikarya</taxon>
        <taxon>Ascomycota</taxon>
        <taxon>Pezizomycotina</taxon>
        <taxon>Eurotiomycetes</taxon>
        <taxon>Eurotiomycetidae</taxon>
        <taxon>Eurotiales</taxon>
        <taxon>Aspergillaceae</taxon>
        <taxon>Penicillium</taxon>
    </lineage>
</organism>
<dbReference type="SUPFAM" id="SSF55729">
    <property type="entry name" value="Acyl-CoA N-acyltransferases (Nat)"/>
    <property type="match status" value="1"/>
</dbReference>
<dbReference type="CDD" id="cd04301">
    <property type="entry name" value="NAT_SF"/>
    <property type="match status" value="1"/>
</dbReference>
<feature type="region of interest" description="Disordered" evidence="1">
    <location>
        <begin position="157"/>
        <end position="182"/>
    </location>
</feature>
<reference evidence="2" key="1">
    <citation type="journal article" date="2020" name="Front. Microbiol.">
        <title>Gene regulatory networks of Penicillium echinulatum 2HH and Penicillium oxalicum 114-2 inferred by a computational biology approach.</title>
        <authorList>
            <person name="Lenz A.R."/>
            <person name="Galan-Vasquez E."/>
            <person name="Balbinot E."/>
            <person name="De Abreu F.P."/>
            <person name="De Oliveira N.S."/>
            <person name="Da Rosa L.O."/>
            <person name="De Avila E Silva S."/>
            <person name="Camassola M."/>
            <person name="Dillon A.J.P."/>
            <person name="Perez-Rueda E."/>
        </authorList>
    </citation>
    <scope>NUCLEOTIDE SEQUENCE</scope>
    <source>
        <strain evidence="2">S1M29</strain>
    </source>
</reference>
<dbReference type="EMBL" id="WIWV01000029">
    <property type="protein sequence ID" value="KAF7717229.1"/>
    <property type="molecule type" value="Genomic_DNA"/>
</dbReference>
<dbReference type="InterPro" id="IPR016181">
    <property type="entry name" value="Acyl_CoA_acyltransferase"/>
</dbReference>
<sequence>MSPLPTAPQIEPCAFYEHSAQSIIPHLAGQMPYASPVLRRIQHSLSYPSPTAKILATFPPGSAPGCISESATSSAPATAVPSANLRSTSGSGSVPSSPSPWLAAHVDLFRGRETQIIVYSSLEAECTLLPQINPVADSISPSAVSRYLGLDTSANPVKADKFNKEHPSLTTDTHTSEASSGNAPLIPKYAVASLSTDSSRLESAQHQLLSLLSHLKTHLLPEYLSSLSNGDSSEATASSSASTPMVVATTMTNEASSSSAAGASLIPPPDPRAFLIGTLHTGLFELLLESGKYPRLNLGGDIIHSSDPDPIPGLRIHRFDNPPYYKYYFPRAKFSPQGKADIETPLPSGYRYHDRRGRRGVLPFQLDLVQSRTIIPRPRRQLLTLPSVAIYHDDGTASSARDMTEGSADDEMPIAWAFLGVDGAVATLFVEPDHRGRGLALALSMETMRKGMSPDGVFGAKQAGVMDERTVEAVEGWVHAEVAGFNWASRRVMEKIGGEVLTTAIWTIIEVL</sequence>
<dbReference type="InterPro" id="IPR053225">
    <property type="entry name" value="Acyl-CoA_N-acyltransferase"/>
</dbReference>
<keyword evidence="3" id="KW-1185">Reference proteome</keyword>
<proteinExistence type="predicted"/>
<evidence type="ECO:0000313" key="2">
    <source>
        <dbReference type="EMBL" id="KAF7717229.1"/>
    </source>
</evidence>
<accession>A0A8J8WL06</accession>
<evidence type="ECO:0000313" key="3">
    <source>
        <dbReference type="Proteomes" id="UP000631181"/>
    </source>
</evidence>